<dbReference type="GO" id="GO:0033754">
    <property type="term" value="F:indoleamine 2,3-dioxygenase activity"/>
    <property type="evidence" value="ECO:0007669"/>
    <property type="project" value="UniProtKB-EC"/>
</dbReference>
<dbReference type="Pfam" id="PF01231">
    <property type="entry name" value="IDO"/>
    <property type="match status" value="1"/>
</dbReference>
<evidence type="ECO:0000256" key="5">
    <source>
        <dbReference type="RuleBase" id="RU369119"/>
    </source>
</evidence>
<dbReference type="InterPro" id="IPR037217">
    <property type="entry name" value="Trp/Indoleamine_2_3_dOase-like"/>
</dbReference>
<evidence type="ECO:0000313" key="6">
    <source>
        <dbReference type="EMBL" id="KAF3899676.1"/>
    </source>
</evidence>
<comment type="function">
    <text evidence="5">Produces N-formyl-kynurenine through the oxidation of tryptophan.</text>
</comment>
<organism evidence="6 7">
    <name type="scientific">Trichophyton interdigitale</name>
    <dbReference type="NCBI Taxonomy" id="101480"/>
    <lineage>
        <taxon>Eukaryota</taxon>
        <taxon>Fungi</taxon>
        <taxon>Dikarya</taxon>
        <taxon>Ascomycota</taxon>
        <taxon>Pezizomycotina</taxon>
        <taxon>Eurotiomycetes</taxon>
        <taxon>Eurotiomycetidae</taxon>
        <taxon>Onygenales</taxon>
        <taxon>Arthrodermataceae</taxon>
        <taxon>Trichophyton</taxon>
    </lineage>
</organism>
<protein>
    <recommendedName>
        <fullName evidence="5">Indoleamine 2,3-dioxygenase</fullName>
        <ecNumber evidence="5">1.13.11.52</ecNumber>
    </recommendedName>
</protein>
<dbReference type="PANTHER" id="PTHR28657">
    <property type="entry name" value="INDOLEAMINE 2,3-DIOXYGENASE"/>
    <property type="match status" value="1"/>
</dbReference>
<comment type="caution">
    <text evidence="6">The sequence shown here is derived from an EMBL/GenBank/DDBJ whole genome shotgun (WGS) entry which is preliminary data.</text>
</comment>
<dbReference type="GO" id="GO:0005737">
    <property type="term" value="C:cytoplasm"/>
    <property type="evidence" value="ECO:0007669"/>
    <property type="project" value="TreeGrafter"/>
</dbReference>
<dbReference type="GO" id="GO:0020037">
    <property type="term" value="F:heme binding"/>
    <property type="evidence" value="ECO:0007669"/>
    <property type="project" value="UniProtKB-UniRule"/>
</dbReference>
<keyword evidence="4 5" id="KW-0349">Heme</keyword>
<keyword evidence="5" id="KW-0560">Oxidoreductase</keyword>
<keyword evidence="2 4" id="KW-0479">Metal-binding</keyword>
<evidence type="ECO:0000256" key="3">
    <source>
        <dbReference type="ARBA" id="ARBA00023004"/>
    </source>
</evidence>
<dbReference type="Proteomes" id="UP000749309">
    <property type="component" value="Unassembled WGS sequence"/>
</dbReference>
<dbReference type="GO" id="GO:0034354">
    <property type="term" value="P:'de novo' NAD+ biosynthetic process from L-tryptophan"/>
    <property type="evidence" value="ECO:0007669"/>
    <property type="project" value="TreeGrafter"/>
</dbReference>
<dbReference type="SUPFAM" id="SSF140959">
    <property type="entry name" value="Indolic compounds 2,3-dioxygenase-like"/>
    <property type="match status" value="1"/>
</dbReference>
<dbReference type="AlphaFoldDB" id="A0A9P4YLW5"/>
<accession>A0A9P4YLW5</accession>
<evidence type="ECO:0000256" key="1">
    <source>
        <dbReference type="ARBA" id="ARBA00007119"/>
    </source>
</evidence>
<comment type="catalytic activity">
    <reaction evidence="5">
        <text>L-tryptophan + O2 = N-formyl-L-kynurenine</text>
        <dbReference type="Rhea" id="RHEA:24536"/>
        <dbReference type="ChEBI" id="CHEBI:15379"/>
        <dbReference type="ChEBI" id="CHEBI:57912"/>
        <dbReference type="ChEBI" id="CHEBI:58629"/>
    </reaction>
</comment>
<name>A0A9P4YLW5_9EURO</name>
<evidence type="ECO:0000256" key="4">
    <source>
        <dbReference type="PIRSR" id="PIRSR600898-1"/>
    </source>
</evidence>
<feature type="binding site" description="proximal binding residue" evidence="4">
    <location>
        <position position="390"/>
    </location>
    <ligand>
        <name>heme b</name>
        <dbReference type="ChEBI" id="CHEBI:60344"/>
    </ligand>
    <ligandPart>
        <name>Fe</name>
        <dbReference type="ChEBI" id="CHEBI:18248"/>
    </ligandPart>
</feature>
<dbReference type="PANTHER" id="PTHR28657:SF11">
    <property type="entry name" value="INDOLEAMINE 2,3-DIOXYGENASE"/>
    <property type="match status" value="1"/>
</dbReference>
<evidence type="ECO:0000313" key="7">
    <source>
        <dbReference type="Proteomes" id="UP000749309"/>
    </source>
</evidence>
<dbReference type="Gene3D" id="1.20.58.480">
    <property type="match status" value="1"/>
</dbReference>
<gene>
    <name evidence="6" type="ORF">GY632_1170</name>
</gene>
<reference evidence="6" key="1">
    <citation type="submission" date="2020-03" db="EMBL/GenBank/DDBJ databases">
        <title>Whole Genome Sequence of Trichophyton interdigitale from India.</title>
        <authorList>
            <person name="Kumar P."/>
        </authorList>
    </citation>
    <scope>NUCLEOTIDE SEQUENCE</scope>
    <source>
        <strain evidence="6">UCMS-IGIB-CI14</strain>
    </source>
</reference>
<dbReference type="EMBL" id="JAAQVJ010000022">
    <property type="protein sequence ID" value="KAF3899676.1"/>
    <property type="molecule type" value="Genomic_DNA"/>
</dbReference>
<sequence length="442" mass="51083">MTSMVWIRRQKRADESGNHSRIQHLESLQGRHETASDLLELVQIDGAGAWPPRTDFESWPSALRPYHDIYFNIIPLLSTAEPSLDDAVNKKLVGDFRSHMRKLLAEKIDLTRVREIMAAAEAGRWDIFSRDAYNGFYCCIAMSRHAYRWGTIPVVKFAQRERILELPPELDLPWDYLQRNFGITAASGNNTANILLNINKRGERVYKINASMPKLIRSSEETFFRIFLDIEVSAFPIYYEIVCAIISYEDNNRTTCSNYLESISFRLRHLLRMFFENLVEPRVSQSVWLSYVQGFQAWGVGSMVNGELVRYDGLSGNQALIFRALDAFLGMDRYLSDEQSNRYIPVNQRKICHSLRKHSFRKSAQAHGYITIEYGFKNIVNHMRVFRSAHRARAFSYLEQPAPERLVMTAGKSVLEGVTNQETENNLKALDKMLATRFKQTI</sequence>
<keyword evidence="5" id="KW-0223">Dioxygenase</keyword>
<dbReference type="EC" id="1.13.11.52" evidence="5"/>
<comment type="similarity">
    <text evidence="1 5">Belongs to the indoleamine 2,3-dioxygenase family.</text>
</comment>
<proteinExistence type="inferred from homology"/>
<dbReference type="GO" id="GO:0019441">
    <property type="term" value="P:L-tryptophan catabolic process to kynurenine"/>
    <property type="evidence" value="ECO:0007669"/>
    <property type="project" value="UniProtKB-UniRule"/>
</dbReference>
<evidence type="ECO:0000256" key="2">
    <source>
        <dbReference type="ARBA" id="ARBA00022723"/>
    </source>
</evidence>
<keyword evidence="3 4" id="KW-0408">Iron</keyword>
<dbReference type="GO" id="GO:0046872">
    <property type="term" value="F:metal ion binding"/>
    <property type="evidence" value="ECO:0007669"/>
    <property type="project" value="UniProtKB-UniRule"/>
</dbReference>
<dbReference type="InterPro" id="IPR000898">
    <property type="entry name" value="Indolamine_dOase"/>
</dbReference>